<proteinExistence type="predicted"/>
<protein>
    <submittedName>
        <fullName evidence="1">Uncharacterized protein</fullName>
    </submittedName>
</protein>
<dbReference type="AlphaFoldDB" id="A0A8J3FUT5"/>
<evidence type="ECO:0000313" key="2">
    <source>
        <dbReference type="Proteomes" id="UP000637578"/>
    </source>
</evidence>
<accession>A0A8J3FUT5</accession>
<reference evidence="1" key="2">
    <citation type="submission" date="2020-09" db="EMBL/GenBank/DDBJ databases">
        <authorList>
            <person name="Sun Q."/>
            <person name="Zhou Y."/>
        </authorList>
    </citation>
    <scope>NUCLEOTIDE SEQUENCE</scope>
    <source>
        <strain evidence="1">CGMCC 4.5737</strain>
    </source>
</reference>
<dbReference type="Proteomes" id="UP000637578">
    <property type="component" value="Unassembled WGS sequence"/>
</dbReference>
<dbReference type="EMBL" id="BMMK01000009">
    <property type="protein sequence ID" value="GGM52777.1"/>
    <property type="molecule type" value="Genomic_DNA"/>
</dbReference>
<reference evidence="1" key="1">
    <citation type="journal article" date="2014" name="Int. J. Syst. Evol. Microbiol.">
        <title>Complete genome sequence of Corynebacterium casei LMG S-19264T (=DSM 44701T), isolated from a smear-ripened cheese.</title>
        <authorList>
            <consortium name="US DOE Joint Genome Institute (JGI-PGF)"/>
            <person name="Walter F."/>
            <person name="Albersmeier A."/>
            <person name="Kalinowski J."/>
            <person name="Ruckert C."/>
        </authorList>
    </citation>
    <scope>NUCLEOTIDE SEQUENCE</scope>
    <source>
        <strain evidence="1">CGMCC 4.5737</strain>
    </source>
</reference>
<evidence type="ECO:0000313" key="1">
    <source>
        <dbReference type="EMBL" id="GGM52777.1"/>
    </source>
</evidence>
<organism evidence="1 2">
    <name type="scientific">Longimycelium tulufanense</name>
    <dbReference type="NCBI Taxonomy" id="907463"/>
    <lineage>
        <taxon>Bacteria</taxon>
        <taxon>Bacillati</taxon>
        <taxon>Actinomycetota</taxon>
        <taxon>Actinomycetes</taxon>
        <taxon>Pseudonocardiales</taxon>
        <taxon>Pseudonocardiaceae</taxon>
        <taxon>Longimycelium</taxon>
    </lineage>
</organism>
<sequence>MIAHTLIYQFDQSVSDVEQERFFAGLRDLVLDSGYVEGFDRKDHLWLPVDEHSKGMTGTTIARYTCPDLESLRKFSELPQVHEFIRGWRSRIQYRAAYANHEELSPRATS</sequence>
<name>A0A8J3FUT5_9PSEU</name>
<keyword evidence="2" id="KW-1185">Reference proteome</keyword>
<gene>
    <name evidence="1" type="ORF">GCM10012275_24680</name>
</gene>
<dbReference type="RefSeq" id="WP_189057068.1">
    <property type="nucleotide sequence ID" value="NZ_BMMK01000009.1"/>
</dbReference>
<comment type="caution">
    <text evidence="1">The sequence shown here is derived from an EMBL/GenBank/DDBJ whole genome shotgun (WGS) entry which is preliminary data.</text>
</comment>